<sequence>MIKEKRRNEYMELSYKLETEKREKVTFDSLLGEREKVIVFVRHLG</sequence>
<dbReference type="STRING" id="745820.SAMN04488053_11810"/>
<dbReference type="EMBL" id="FNIL01000018">
    <property type="protein sequence ID" value="SDO55586.1"/>
    <property type="molecule type" value="Genomic_DNA"/>
</dbReference>
<gene>
    <name evidence="1" type="ORF">SAMN04488053_11810</name>
</gene>
<organism evidence="1 2">
    <name type="scientific">Alkalicoccus daliensis</name>
    <dbReference type="NCBI Taxonomy" id="745820"/>
    <lineage>
        <taxon>Bacteria</taxon>
        <taxon>Bacillati</taxon>
        <taxon>Bacillota</taxon>
        <taxon>Bacilli</taxon>
        <taxon>Bacillales</taxon>
        <taxon>Bacillaceae</taxon>
        <taxon>Alkalicoccus</taxon>
    </lineage>
</organism>
<evidence type="ECO:0000313" key="1">
    <source>
        <dbReference type="EMBL" id="SDO55586.1"/>
    </source>
</evidence>
<keyword evidence="2" id="KW-1185">Reference proteome</keyword>
<proteinExistence type="predicted"/>
<dbReference type="Proteomes" id="UP000198778">
    <property type="component" value="Unassembled WGS sequence"/>
</dbReference>
<accession>A0A1H0KIE8</accession>
<name>A0A1H0KIE8_9BACI</name>
<dbReference type="AlphaFoldDB" id="A0A1H0KIE8"/>
<protein>
    <submittedName>
        <fullName evidence="1">Uncharacterized protein</fullName>
    </submittedName>
</protein>
<reference evidence="2" key="1">
    <citation type="submission" date="2016-10" db="EMBL/GenBank/DDBJ databases">
        <authorList>
            <person name="Varghese N."/>
            <person name="Submissions S."/>
        </authorList>
    </citation>
    <scope>NUCLEOTIDE SEQUENCE [LARGE SCALE GENOMIC DNA]</scope>
    <source>
        <strain evidence="2">CGMCC 1.10369</strain>
    </source>
</reference>
<evidence type="ECO:0000313" key="2">
    <source>
        <dbReference type="Proteomes" id="UP000198778"/>
    </source>
</evidence>